<dbReference type="SUPFAM" id="SSF111331">
    <property type="entry name" value="NAD kinase/diacylglycerol kinase-like"/>
    <property type="match status" value="1"/>
</dbReference>
<dbReference type="InterPro" id="IPR045540">
    <property type="entry name" value="YegS/DAGK_C"/>
</dbReference>
<dbReference type="RefSeq" id="WP_329775200.1">
    <property type="nucleotide sequence ID" value="NZ_JAYDYW010000006.1"/>
</dbReference>
<evidence type="ECO:0000259" key="12">
    <source>
        <dbReference type="PROSITE" id="PS50146"/>
    </source>
</evidence>
<dbReference type="InterPro" id="IPR050187">
    <property type="entry name" value="Lipid_Phosphate_FormReg"/>
</dbReference>
<feature type="binding site" evidence="11">
    <location>
        <position position="36"/>
    </location>
    <ligand>
        <name>ATP</name>
        <dbReference type="ChEBI" id="CHEBI:30616"/>
    </ligand>
</feature>
<keyword evidence="7 11" id="KW-0460">Magnesium</keyword>
<keyword evidence="9 11" id="KW-0594">Phospholipid biosynthesis</keyword>
<dbReference type="NCBIfam" id="TIGR00147">
    <property type="entry name" value="YegS/Rv2252/BmrU family lipid kinase"/>
    <property type="match status" value="1"/>
</dbReference>
<feature type="binding site" evidence="11">
    <location>
        <position position="225"/>
    </location>
    <ligand>
        <name>Mg(2+)</name>
        <dbReference type="ChEBI" id="CHEBI:18420"/>
    </ligand>
</feature>
<dbReference type="InterPro" id="IPR005218">
    <property type="entry name" value="Diacylglycerol/lipid_kinase"/>
</dbReference>
<dbReference type="InterPro" id="IPR001206">
    <property type="entry name" value="Diacylglycerol_kinase_cat_dom"/>
</dbReference>
<dbReference type="PROSITE" id="PS50146">
    <property type="entry name" value="DAGK"/>
    <property type="match status" value="1"/>
</dbReference>
<evidence type="ECO:0000256" key="1">
    <source>
        <dbReference type="ARBA" id="ARBA00022516"/>
    </source>
</evidence>
<evidence type="ECO:0000256" key="7">
    <source>
        <dbReference type="ARBA" id="ARBA00022842"/>
    </source>
</evidence>
<comment type="subcellular location">
    <subcellularLocation>
        <location evidence="11">Cytoplasm</location>
    </subcellularLocation>
</comment>
<feature type="binding site" evidence="11">
    <location>
        <position position="223"/>
    </location>
    <ligand>
        <name>Mg(2+)</name>
        <dbReference type="ChEBI" id="CHEBI:18420"/>
    </ligand>
</feature>
<keyword evidence="10 11" id="KW-1208">Phospholipid metabolism</keyword>
<dbReference type="NCBIfam" id="NF009602">
    <property type="entry name" value="PRK13054.1"/>
    <property type="match status" value="1"/>
</dbReference>
<keyword evidence="8 11" id="KW-0443">Lipid metabolism</keyword>
<reference evidence="14" key="1">
    <citation type="submission" date="2023-07" db="EMBL/GenBank/DDBJ databases">
        <title>Draft genome sequence of Agarivorans aestuarii strain ZMCS4, a CAZymes producing bacteria isolated from the marine brown algae Clodostephus spongiosus.</title>
        <authorList>
            <person name="Lorente B."/>
            <person name="Cabral C."/>
            <person name="Frias J."/>
            <person name="Faria J."/>
            <person name="Toubarro D."/>
        </authorList>
    </citation>
    <scope>NUCLEOTIDE SEQUENCE [LARGE SCALE GENOMIC DNA]</scope>
    <source>
        <strain evidence="14">ZMCS4</strain>
    </source>
</reference>
<dbReference type="PANTHER" id="PTHR12358">
    <property type="entry name" value="SPHINGOSINE KINASE"/>
    <property type="match status" value="1"/>
</dbReference>
<keyword evidence="6 11" id="KW-0067">ATP-binding</keyword>
<dbReference type="Proteomes" id="UP001310248">
    <property type="component" value="Unassembled WGS sequence"/>
</dbReference>
<keyword evidence="1 11" id="KW-0444">Lipid biosynthesis</keyword>
<gene>
    <name evidence="13" type="primary">yegS</name>
    <name evidence="13" type="ORF">SNR37_003407</name>
</gene>
<reference evidence="13 14" key="2">
    <citation type="submission" date="2023-12" db="EMBL/GenBank/DDBJ databases">
        <authorList>
            <consortium name="Cladostephus spongiosus"/>
            <person name="Lorente B."/>
            <person name="Cabral C."/>
            <person name="Frias J."/>
            <person name="Faria J."/>
            <person name="Toubarro D."/>
        </authorList>
    </citation>
    <scope>NUCLEOTIDE SEQUENCE [LARGE SCALE GENOMIC DNA]</scope>
    <source>
        <strain evidence="13 14">ZMCS4</strain>
    </source>
</reference>
<dbReference type="InterPro" id="IPR016064">
    <property type="entry name" value="NAD/diacylglycerol_kinase_sf"/>
</dbReference>
<evidence type="ECO:0000256" key="6">
    <source>
        <dbReference type="ARBA" id="ARBA00022840"/>
    </source>
</evidence>
<dbReference type="Gene3D" id="3.40.50.10330">
    <property type="entry name" value="Probable inorganic polyphosphate/atp-NAD kinase, domain 1"/>
    <property type="match status" value="1"/>
</dbReference>
<dbReference type="GO" id="GO:0016301">
    <property type="term" value="F:kinase activity"/>
    <property type="evidence" value="ECO:0007669"/>
    <property type="project" value="UniProtKB-KW"/>
</dbReference>
<evidence type="ECO:0000256" key="2">
    <source>
        <dbReference type="ARBA" id="ARBA00022679"/>
    </source>
</evidence>
<dbReference type="EC" id="2.7.1.-" evidence="11"/>
<comment type="caution">
    <text evidence="13">The sequence shown here is derived from an EMBL/GenBank/DDBJ whole genome shotgun (WGS) entry which is preliminary data.</text>
</comment>
<evidence type="ECO:0000256" key="9">
    <source>
        <dbReference type="ARBA" id="ARBA00023209"/>
    </source>
</evidence>
<comment type="cofactor">
    <cofactor evidence="11">
        <name>Mg(2+)</name>
        <dbReference type="ChEBI" id="CHEBI:18420"/>
    </cofactor>
    <cofactor evidence="11">
        <name>Ca(2+)</name>
        <dbReference type="ChEBI" id="CHEBI:29108"/>
    </cofactor>
    <text evidence="11">Binds 1 Mg(2+) ion per subunit. Ca(2+) may be able to substitute.</text>
</comment>
<comment type="similarity">
    <text evidence="11">Belongs to the diacylglycerol/lipid kinase family. YegS lipid kinase subfamily.</text>
</comment>
<feature type="binding site" evidence="11">
    <location>
        <begin position="66"/>
        <end position="72"/>
    </location>
    <ligand>
        <name>ATP</name>
        <dbReference type="ChEBI" id="CHEBI:30616"/>
    </ligand>
</feature>
<keyword evidence="3 11" id="KW-0479">Metal-binding</keyword>
<keyword evidence="11" id="KW-0963">Cytoplasm</keyword>
<feature type="binding site" evidence="11">
    <location>
        <position position="95"/>
    </location>
    <ligand>
        <name>ATP</name>
        <dbReference type="ChEBI" id="CHEBI:30616"/>
    </ligand>
</feature>
<organism evidence="13 14">
    <name type="scientific">Agarivorans aestuarii</name>
    <dbReference type="NCBI Taxonomy" id="1563703"/>
    <lineage>
        <taxon>Bacteria</taxon>
        <taxon>Pseudomonadati</taxon>
        <taxon>Pseudomonadota</taxon>
        <taxon>Gammaproteobacteria</taxon>
        <taxon>Alteromonadales</taxon>
        <taxon>Alteromonadaceae</taxon>
        <taxon>Agarivorans</taxon>
    </lineage>
</organism>
<dbReference type="InterPro" id="IPR022433">
    <property type="entry name" value="Lip_kinase_YegS"/>
</dbReference>
<evidence type="ECO:0000256" key="8">
    <source>
        <dbReference type="ARBA" id="ARBA00023098"/>
    </source>
</evidence>
<keyword evidence="14" id="KW-1185">Reference proteome</keyword>
<evidence type="ECO:0000256" key="10">
    <source>
        <dbReference type="ARBA" id="ARBA00023264"/>
    </source>
</evidence>
<dbReference type="SMART" id="SM00046">
    <property type="entry name" value="DAGKc"/>
    <property type="match status" value="1"/>
</dbReference>
<feature type="active site" description="Proton acceptor" evidence="11">
    <location>
        <position position="283"/>
    </location>
</feature>
<keyword evidence="2 11" id="KW-0808">Transferase</keyword>
<dbReference type="HAMAP" id="MF_01377">
    <property type="entry name" value="YegS"/>
    <property type="match status" value="1"/>
</dbReference>
<evidence type="ECO:0000256" key="4">
    <source>
        <dbReference type="ARBA" id="ARBA00022741"/>
    </source>
</evidence>
<comment type="caution">
    <text evidence="11">Lacks conserved residue(s) required for the propagation of feature annotation.</text>
</comment>
<dbReference type="Pfam" id="PF00781">
    <property type="entry name" value="DAGK_cat"/>
    <property type="match status" value="1"/>
</dbReference>
<dbReference type="InterPro" id="IPR017438">
    <property type="entry name" value="ATP-NAD_kinase_N"/>
</dbReference>
<feature type="domain" description="DAGKc" evidence="12">
    <location>
        <begin position="1"/>
        <end position="134"/>
    </location>
</feature>
<evidence type="ECO:0000256" key="3">
    <source>
        <dbReference type="ARBA" id="ARBA00022723"/>
    </source>
</evidence>
<proteinExistence type="inferred from homology"/>
<evidence type="ECO:0000256" key="11">
    <source>
        <dbReference type="HAMAP-Rule" id="MF_01377"/>
    </source>
</evidence>
<sequence length="312" mass="33743">MELRLILNGKKAHLPEIREAVQQLRKQGHDIQVRVTWEGGDVERLVAEAHQQGWNKPEKKLVIGGGDGSVQEVVSALMRYPAEQRPSLGVLPLGTANDFATACQIPNTPLAALEFALANRAKPVDVMQATDLETQQHFYFMNVLTAGFGAQITAETPVELKNFLGGGAYTLSGIVQALNFKPYIGELSSPNKQISGGIIIGALCNGKQAGGGQILGPNAYLNDGLMDICLVRDFPATALSQVLQEATAFGNGEQIEAEYVISWQTPWLETKSEQFIPTNLDGEPHKFNHARFDVLANALALIVADSCPCLKP</sequence>
<dbReference type="EMBL" id="JAYDYW010000006">
    <property type="protein sequence ID" value="MEE1673980.1"/>
    <property type="molecule type" value="Genomic_DNA"/>
</dbReference>
<dbReference type="Gene3D" id="2.60.200.40">
    <property type="match status" value="1"/>
</dbReference>
<evidence type="ECO:0000313" key="13">
    <source>
        <dbReference type="EMBL" id="MEE1673980.1"/>
    </source>
</evidence>
<dbReference type="Pfam" id="PF19279">
    <property type="entry name" value="YegS_C"/>
    <property type="match status" value="1"/>
</dbReference>
<protein>
    <recommendedName>
        <fullName evidence="11">Probable lipid kinase YegS-like</fullName>
        <ecNumber evidence="11">2.7.1.-</ecNumber>
    </recommendedName>
</protein>
<evidence type="ECO:0000256" key="5">
    <source>
        <dbReference type="ARBA" id="ARBA00022777"/>
    </source>
</evidence>
<dbReference type="PANTHER" id="PTHR12358:SF106">
    <property type="entry name" value="LIPID KINASE YEGS"/>
    <property type="match status" value="1"/>
</dbReference>
<evidence type="ECO:0000313" key="14">
    <source>
        <dbReference type="Proteomes" id="UP001310248"/>
    </source>
</evidence>
<accession>A0ABU7G3U8</accession>
<comment type="function">
    <text evidence="11">Probably phosphorylates lipids; the in vivo substrate is unknown.</text>
</comment>
<name>A0ABU7G3U8_9ALTE</name>
<keyword evidence="5 11" id="KW-0418">Kinase</keyword>
<keyword evidence="4 11" id="KW-0547">Nucleotide-binding</keyword>